<dbReference type="Proteomes" id="UP000762676">
    <property type="component" value="Unassembled WGS sequence"/>
</dbReference>
<evidence type="ECO:0000313" key="2">
    <source>
        <dbReference type="Proteomes" id="UP000762676"/>
    </source>
</evidence>
<dbReference type="AlphaFoldDB" id="A0AAV4GL90"/>
<gene>
    <name evidence="1" type="ORF">ElyMa_004190800</name>
</gene>
<keyword evidence="2" id="KW-1185">Reference proteome</keyword>
<protein>
    <submittedName>
        <fullName evidence="1">Uncharacterized protein</fullName>
    </submittedName>
</protein>
<dbReference type="EMBL" id="BMAT01008480">
    <property type="protein sequence ID" value="GFR86084.1"/>
    <property type="molecule type" value="Genomic_DNA"/>
</dbReference>
<accession>A0AAV4GL90</accession>
<evidence type="ECO:0000313" key="1">
    <source>
        <dbReference type="EMBL" id="GFR86084.1"/>
    </source>
</evidence>
<comment type="caution">
    <text evidence="1">The sequence shown here is derived from an EMBL/GenBank/DDBJ whole genome shotgun (WGS) entry which is preliminary data.</text>
</comment>
<sequence>MKLSPICVQKLGVTANFDYLVGRFDSYGRDVFSLTRESRQIADSIASQWGSRLTRGRTRDERSLHDHATASALSLNHGRTGSKGRALAQSSSVNCSFFLLFLREWPERETEEPDNAKLYRHGAGQPLPASTSFTRLTYHWRCLQVDCAKDFLHWRLFSINIAVHHSRVKDRDDGTWMKLNGRLEIVTVRAALFAPYRQTLWFTLLRFQMQNENLVK</sequence>
<organism evidence="1 2">
    <name type="scientific">Elysia marginata</name>
    <dbReference type="NCBI Taxonomy" id="1093978"/>
    <lineage>
        <taxon>Eukaryota</taxon>
        <taxon>Metazoa</taxon>
        <taxon>Spiralia</taxon>
        <taxon>Lophotrochozoa</taxon>
        <taxon>Mollusca</taxon>
        <taxon>Gastropoda</taxon>
        <taxon>Heterobranchia</taxon>
        <taxon>Euthyneura</taxon>
        <taxon>Panpulmonata</taxon>
        <taxon>Sacoglossa</taxon>
        <taxon>Placobranchoidea</taxon>
        <taxon>Plakobranchidae</taxon>
        <taxon>Elysia</taxon>
    </lineage>
</organism>
<proteinExistence type="predicted"/>
<name>A0AAV4GL90_9GAST</name>
<reference evidence="1 2" key="1">
    <citation type="journal article" date="2021" name="Elife">
        <title>Chloroplast acquisition without the gene transfer in kleptoplastic sea slugs, Plakobranchus ocellatus.</title>
        <authorList>
            <person name="Maeda T."/>
            <person name="Takahashi S."/>
            <person name="Yoshida T."/>
            <person name="Shimamura S."/>
            <person name="Takaki Y."/>
            <person name="Nagai Y."/>
            <person name="Toyoda A."/>
            <person name="Suzuki Y."/>
            <person name="Arimoto A."/>
            <person name="Ishii H."/>
            <person name="Satoh N."/>
            <person name="Nishiyama T."/>
            <person name="Hasebe M."/>
            <person name="Maruyama T."/>
            <person name="Minagawa J."/>
            <person name="Obokata J."/>
            <person name="Shigenobu S."/>
        </authorList>
    </citation>
    <scope>NUCLEOTIDE SEQUENCE [LARGE SCALE GENOMIC DNA]</scope>
</reference>